<dbReference type="Proteomes" id="UP001589718">
    <property type="component" value="Unassembled WGS sequence"/>
</dbReference>
<evidence type="ECO:0000259" key="3">
    <source>
        <dbReference type="PROSITE" id="PS51186"/>
    </source>
</evidence>
<reference evidence="4 5" key="1">
    <citation type="submission" date="2024-09" db="EMBL/GenBank/DDBJ databases">
        <authorList>
            <person name="Sun Q."/>
            <person name="Mori K."/>
        </authorList>
    </citation>
    <scope>NUCLEOTIDE SEQUENCE [LARGE SCALE GENOMIC DNA]</scope>
    <source>
        <strain evidence="4 5">JCM 4362</strain>
    </source>
</reference>
<dbReference type="CDD" id="cd04301">
    <property type="entry name" value="NAT_SF"/>
    <property type="match status" value="1"/>
</dbReference>
<dbReference type="InterPro" id="IPR000182">
    <property type="entry name" value="GNAT_dom"/>
</dbReference>
<dbReference type="GO" id="GO:0016746">
    <property type="term" value="F:acyltransferase activity"/>
    <property type="evidence" value="ECO:0007669"/>
    <property type="project" value="UniProtKB-KW"/>
</dbReference>
<protein>
    <submittedName>
        <fullName evidence="4">GNAT family N-acetyltransferase</fullName>
        <ecNumber evidence="4">2.3.-.-</ecNumber>
    </submittedName>
</protein>
<comment type="caution">
    <text evidence="4">The sequence shown here is derived from an EMBL/GenBank/DDBJ whole genome shotgun (WGS) entry which is preliminary data.</text>
</comment>
<dbReference type="InterPro" id="IPR050832">
    <property type="entry name" value="Bact_Acetyltransf"/>
</dbReference>
<name>A0ABV5PC58_STRCM</name>
<dbReference type="PANTHER" id="PTHR43877">
    <property type="entry name" value="AMINOALKYLPHOSPHONATE N-ACETYLTRANSFERASE-RELATED-RELATED"/>
    <property type="match status" value="1"/>
</dbReference>
<dbReference type="PROSITE" id="PS51186">
    <property type="entry name" value="GNAT"/>
    <property type="match status" value="1"/>
</dbReference>
<gene>
    <name evidence="4" type="ORF">ACFFTU_12610</name>
</gene>
<dbReference type="EMBL" id="JBHMCR010000006">
    <property type="protein sequence ID" value="MFB9520795.1"/>
    <property type="molecule type" value="Genomic_DNA"/>
</dbReference>
<evidence type="ECO:0000313" key="5">
    <source>
        <dbReference type="Proteomes" id="UP001589718"/>
    </source>
</evidence>
<sequence length="178" mass="19214">MPQTQEEPDASARPGDAVTVRVATLADDAALAALDGDSWSPLHAVTPRPVPPYGPYFDERHRPDDVLVAEAGGRLLGYVRVVPPTPLACNRHVLQINGLAVAAQARGRGVGRTLVRAVCAEVRRRGCRRITLRVLGHNAPARALYEAEGFVVEGVLPEEFFLDGEYVDDVLMGRALTD</sequence>
<dbReference type="RefSeq" id="WP_345223570.1">
    <property type="nucleotide sequence ID" value="NZ_BAAAXE010000013.1"/>
</dbReference>
<dbReference type="InterPro" id="IPR016181">
    <property type="entry name" value="Acyl_CoA_acyltransferase"/>
</dbReference>
<dbReference type="Pfam" id="PF00583">
    <property type="entry name" value="Acetyltransf_1"/>
    <property type="match status" value="1"/>
</dbReference>
<dbReference type="SUPFAM" id="SSF55729">
    <property type="entry name" value="Acyl-CoA N-acyltransferases (Nat)"/>
    <property type="match status" value="1"/>
</dbReference>
<organism evidence="4 5">
    <name type="scientific">Streptomyces cremeus</name>
    <dbReference type="NCBI Taxonomy" id="66881"/>
    <lineage>
        <taxon>Bacteria</taxon>
        <taxon>Bacillati</taxon>
        <taxon>Actinomycetota</taxon>
        <taxon>Actinomycetes</taxon>
        <taxon>Kitasatosporales</taxon>
        <taxon>Streptomycetaceae</taxon>
        <taxon>Streptomyces</taxon>
    </lineage>
</organism>
<evidence type="ECO:0000256" key="1">
    <source>
        <dbReference type="ARBA" id="ARBA00022679"/>
    </source>
</evidence>
<evidence type="ECO:0000313" key="4">
    <source>
        <dbReference type="EMBL" id="MFB9520795.1"/>
    </source>
</evidence>
<feature type="domain" description="N-acetyltransferase" evidence="3">
    <location>
        <begin position="18"/>
        <end position="177"/>
    </location>
</feature>
<keyword evidence="2 4" id="KW-0012">Acyltransferase</keyword>
<keyword evidence="1 4" id="KW-0808">Transferase</keyword>
<dbReference type="EC" id="2.3.-.-" evidence="4"/>
<keyword evidence="5" id="KW-1185">Reference proteome</keyword>
<evidence type="ECO:0000256" key="2">
    <source>
        <dbReference type="ARBA" id="ARBA00023315"/>
    </source>
</evidence>
<accession>A0ABV5PC58</accession>
<dbReference type="Gene3D" id="3.40.630.30">
    <property type="match status" value="1"/>
</dbReference>
<proteinExistence type="predicted"/>